<dbReference type="EMBL" id="CP032382">
    <property type="protein sequence ID" value="AYB34339.1"/>
    <property type="molecule type" value="Genomic_DNA"/>
</dbReference>
<dbReference type="KEGG" id="chk:D4L85_28845"/>
<feature type="signal peptide" evidence="1">
    <location>
        <begin position="1"/>
        <end position="19"/>
    </location>
</feature>
<gene>
    <name evidence="2" type="ORF">D4L85_28845</name>
</gene>
<dbReference type="Proteomes" id="UP000266183">
    <property type="component" value="Chromosome"/>
</dbReference>
<dbReference type="AlphaFoldDB" id="A0A385SSZ7"/>
<protein>
    <submittedName>
        <fullName evidence="2">Uncharacterized protein</fullName>
    </submittedName>
</protein>
<accession>A0A385SSZ7</accession>
<evidence type="ECO:0000256" key="1">
    <source>
        <dbReference type="SAM" id="SignalP"/>
    </source>
</evidence>
<sequence>MKRLFTYLALFFSSASLVAQSNSCLKKTKALEIAYQSKSVKLLTDFLEDWHKASIQQLKAPQKKDSLTEIIYSIHRGLFDPFDYTKFGWVEWGNRTWFTGSRFILIQDMIPYATRCDIDIDSLSNHLDYVYTDTVFNFQPDIKFEGVKTLLMLDQYKCVAKNFIQVNTFEKEIEYYEKKNFLDTLLKTTMDRDWSAILTQPTVIGIVLCNNRLAIVDYQIASTGMRSLMKLENGQWTIKESIELWIAD</sequence>
<evidence type="ECO:0000313" key="3">
    <source>
        <dbReference type="Proteomes" id="UP000266183"/>
    </source>
</evidence>
<keyword evidence="3" id="KW-1185">Reference proteome</keyword>
<organism evidence="2 3">
    <name type="scientific">Chryseolinea soli</name>
    <dbReference type="NCBI Taxonomy" id="2321403"/>
    <lineage>
        <taxon>Bacteria</taxon>
        <taxon>Pseudomonadati</taxon>
        <taxon>Bacteroidota</taxon>
        <taxon>Cytophagia</taxon>
        <taxon>Cytophagales</taxon>
        <taxon>Fulvivirgaceae</taxon>
        <taxon>Chryseolinea</taxon>
    </lineage>
</organism>
<keyword evidence="1" id="KW-0732">Signal</keyword>
<dbReference type="OrthoDB" id="1093774at2"/>
<feature type="chain" id="PRO_5017331064" evidence="1">
    <location>
        <begin position="20"/>
        <end position="248"/>
    </location>
</feature>
<proteinExistence type="predicted"/>
<evidence type="ECO:0000313" key="2">
    <source>
        <dbReference type="EMBL" id="AYB34339.1"/>
    </source>
</evidence>
<name>A0A385SSZ7_9BACT</name>
<reference evidence="3" key="1">
    <citation type="submission" date="2018-09" db="EMBL/GenBank/DDBJ databases">
        <title>Chryseolinea sp. KIS68-18 isolated from soil.</title>
        <authorList>
            <person name="Weon H.-Y."/>
            <person name="Kwon S.-W."/>
            <person name="Lee S.A."/>
        </authorList>
    </citation>
    <scope>NUCLEOTIDE SEQUENCE [LARGE SCALE GENOMIC DNA]</scope>
    <source>
        <strain evidence="3">KIS68-18</strain>
    </source>
</reference>
<dbReference type="RefSeq" id="WP_119757579.1">
    <property type="nucleotide sequence ID" value="NZ_CP032382.1"/>
</dbReference>